<keyword evidence="4" id="KW-1185">Reference proteome</keyword>
<name>A5FUU5_ACICJ</name>
<dbReference type="EMBL" id="CP000697">
    <property type="protein sequence ID" value="ABQ29377.1"/>
    <property type="molecule type" value="Genomic_DNA"/>
</dbReference>
<dbReference type="AlphaFoldDB" id="A5FUU5"/>
<keyword evidence="1" id="KW-0472">Membrane</keyword>
<organism evidence="3 4">
    <name type="scientific">Acidiphilium cryptum (strain JF-5)</name>
    <dbReference type="NCBI Taxonomy" id="349163"/>
    <lineage>
        <taxon>Bacteria</taxon>
        <taxon>Pseudomonadati</taxon>
        <taxon>Pseudomonadota</taxon>
        <taxon>Alphaproteobacteria</taxon>
        <taxon>Acetobacterales</taxon>
        <taxon>Acidocellaceae</taxon>
        <taxon>Acidiphilium</taxon>
    </lineage>
</organism>
<proteinExistence type="predicted"/>
<keyword evidence="1" id="KW-1133">Transmembrane helix</keyword>
<dbReference type="eggNOG" id="COG3164">
    <property type="taxonomic scope" value="Bacteria"/>
</dbReference>
<accession>A5FUU5</accession>
<gene>
    <name evidence="3" type="ordered locus">Acry_0149</name>
</gene>
<dbReference type="HOGENOM" id="CLU_007198_0_0_5"/>
<evidence type="ECO:0000259" key="2">
    <source>
        <dbReference type="Pfam" id="PF13116"/>
    </source>
</evidence>
<sequence length="1024" mass="104103">MRRRLRQAGRVAGHVGHHGARLAGTLVLVALLLLGGAAWRLGQGPVDLPPLAARIGAAVSAAEPGLTVTVGRAGLAWEGFRRGGAPIDLRLADIAIRNRSGVVAARISTLRVTLSLAALIKGAITPIRIIAHDPAIVLRPALQAPGGLAAPPEAVGELLALISQSPRTGLLDLSALRAIRIADAHVAIEPVGALPELVATDGALVFTRHPGGRMGGAASADFHNGGEVIPLGLTIAGDAGAGRVTALLGPFDPGRLMKPGSPFTAVDLPVMLAASWPVGRFTTPELDLGVSAAAGGIAAGTGQVPIAGLQAHAVATRNEVLLSDARIDLAGPNGTAGPAVRLRGQIALRGALPAAIDATVDQVSATDLTRYWPQGLLRDARHYVTRHIKAGVARDGRFHAVFDLATGKLAPGAVTGEFAASGVTLDWFPGAPAMTALAGKLHFAADDSLDIDATAGRLDGLALRGNMRITTLSRHDQTATIGAHATGGLADALGLLRKPPLRLKTTALKLDRATGQMAATIHASVPLKRRLALADIAIRADAALTAVHLPLPFAGLALEDGSAALEVDPHHLALHGNGRVAATATRFTAAMTLPGGPLTLEAKANATRLALARMGLPVAAWRSGAAPLTVTYRDQAGGGVLEIGADLTGATLAAPAFGWHKAAGQPGRATLRIGLSGGGPFGGLEAAHVEAPGLLFDGVRRAGRFAVAMARLGRLRARGSVAPPARLGAPWRISLSGGTLDLSALIAQARAQAGTAAAAPRPASGPVWALNGAFAQLRLHAAPAPLLGATQLAATGDGDRLTGLEATLAQGPRQTGRLTYRRAGGLTRIRLDAPDAGALLAATGATGGVNGGTLTLDATRQGGLTKGRLGIDDFRLTEVPVMAKVLQALTIYGMPAATSGPGLAFTRLVAPFTMSGEVVTLGGARAWSPSLGFTTTGQIDLARKRYDLSGTIVPAYALNTLPGRIPLIGRLFSPEKGGGLFAARYTVVGPFGAPRVVVNPVSALAPGFIRDLFGIGPPEAPAKP</sequence>
<evidence type="ECO:0000313" key="3">
    <source>
        <dbReference type="EMBL" id="ABQ29377.1"/>
    </source>
</evidence>
<evidence type="ECO:0000256" key="1">
    <source>
        <dbReference type="SAM" id="Phobius"/>
    </source>
</evidence>
<feature type="transmembrane region" description="Helical" evidence="1">
    <location>
        <begin position="20"/>
        <end position="39"/>
    </location>
</feature>
<dbReference type="RefSeq" id="WP_011941312.1">
    <property type="nucleotide sequence ID" value="NC_009484.1"/>
</dbReference>
<dbReference type="KEGG" id="acr:Acry_0149"/>
<dbReference type="Proteomes" id="UP000000245">
    <property type="component" value="Chromosome"/>
</dbReference>
<dbReference type="Pfam" id="PF13116">
    <property type="entry name" value="YhdP"/>
    <property type="match status" value="1"/>
</dbReference>
<dbReference type="InterPro" id="IPR025263">
    <property type="entry name" value="YhdP_central"/>
</dbReference>
<reference evidence="3 4" key="1">
    <citation type="submission" date="2007-05" db="EMBL/GenBank/DDBJ databases">
        <title>Complete sequence of chromosome of Acidiphilium cryptum JF-5.</title>
        <authorList>
            <consortium name="US DOE Joint Genome Institute"/>
            <person name="Copeland A."/>
            <person name="Lucas S."/>
            <person name="Lapidus A."/>
            <person name="Barry K."/>
            <person name="Detter J.C."/>
            <person name="Glavina del Rio T."/>
            <person name="Hammon N."/>
            <person name="Israni S."/>
            <person name="Dalin E."/>
            <person name="Tice H."/>
            <person name="Pitluck S."/>
            <person name="Sims D."/>
            <person name="Brettin T."/>
            <person name="Bruce D."/>
            <person name="Han C."/>
            <person name="Schmutz J."/>
            <person name="Larimer F."/>
            <person name="Land M."/>
            <person name="Hauser L."/>
            <person name="Kyrpides N."/>
            <person name="Kim E."/>
            <person name="Magnuson T."/>
            <person name="Richardson P."/>
        </authorList>
    </citation>
    <scope>NUCLEOTIDE SEQUENCE [LARGE SCALE GENOMIC DNA]</scope>
    <source>
        <strain evidence="3 4">JF-5</strain>
    </source>
</reference>
<feature type="domain" description="YhdP central" evidence="2">
    <location>
        <begin position="354"/>
        <end position="673"/>
    </location>
</feature>
<protein>
    <recommendedName>
        <fullName evidence="2">YhdP central domain-containing protein</fullName>
    </recommendedName>
</protein>
<dbReference type="STRING" id="349163.Acry_0149"/>
<keyword evidence="1" id="KW-0812">Transmembrane</keyword>
<evidence type="ECO:0000313" key="4">
    <source>
        <dbReference type="Proteomes" id="UP000000245"/>
    </source>
</evidence>